<evidence type="ECO:0000313" key="1">
    <source>
        <dbReference type="EMBL" id="KAF7192473.1"/>
    </source>
</evidence>
<proteinExistence type="predicted"/>
<gene>
    <name evidence="1" type="ORF">HII31_06196</name>
</gene>
<comment type="caution">
    <text evidence="1">The sequence shown here is derived from an EMBL/GenBank/DDBJ whole genome shotgun (WGS) entry which is preliminary data.</text>
</comment>
<keyword evidence="2" id="KW-1185">Reference proteome</keyword>
<dbReference type="EMBL" id="JABCIY010000126">
    <property type="protein sequence ID" value="KAF7192473.1"/>
    <property type="molecule type" value="Genomic_DNA"/>
</dbReference>
<sequence>MEFYRHDSIDIDLPGNNSSASLQKRAANRAAAYCRRSFQVPDYNSWSSTGPNNYSPFNNYYTDNGCADWQWLLRSGATQAALPAAPAGYRYPDNTFATEHIFEIQQVARFLDYAKTNVPEFQQMFPDDQSFCTNFFGPFMASTTVFADPGVYDYSVPQIQQVYNSLEGGEGGSANEFVYLEAKVNSHKGFYFRGGAPSVPGATTYQSRLAEATRTSVVAMYLNTAAVANIYREVSNRIVVAFTAFGVACNDTSARADYHQFGNVDWAGTYARWEQSYLNDIGSSMYVFARAQANFADDLIKDELRTQSRSRDNDRATKMRLNEIRARIDYQLTRGDLQPSRFTLPLLR</sequence>
<dbReference type="Proteomes" id="UP000660729">
    <property type="component" value="Unassembled WGS sequence"/>
</dbReference>
<dbReference type="OrthoDB" id="5423699at2759"/>
<evidence type="ECO:0000313" key="2">
    <source>
        <dbReference type="Proteomes" id="UP000660729"/>
    </source>
</evidence>
<protein>
    <submittedName>
        <fullName evidence="1">Uncharacterized protein</fullName>
    </submittedName>
</protein>
<name>A0A8H6RKE2_9PEZI</name>
<reference evidence="1" key="1">
    <citation type="submission" date="2020-04" db="EMBL/GenBank/DDBJ databases">
        <title>Draft genome resource of the tomato pathogen Pseudocercospora fuligena.</title>
        <authorList>
            <person name="Zaccaron A."/>
        </authorList>
    </citation>
    <scope>NUCLEOTIDE SEQUENCE</scope>
    <source>
        <strain evidence="1">PF001</strain>
    </source>
</reference>
<accession>A0A8H6RKE2</accession>
<organism evidence="1 2">
    <name type="scientific">Pseudocercospora fuligena</name>
    <dbReference type="NCBI Taxonomy" id="685502"/>
    <lineage>
        <taxon>Eukaryota</taxon>
        <taxon>Fungi</taxon>
        <taxon>Dikarya</taxon>
        <taxon>Ascomycota</taxon>
        <taxon>Pezizomycotina</taxon>
        <taxon>Dothideomycetes</taxon>
        <taxon>Dothideomycetidae</taxon>
        <taxon>Mycosphaerellales</taxon>
        <taxon>Mycosphaerellaceae</taxon>
        <taxon>Pseudocercospora</taxon>
    </lineage>
</organism>
<dbReference type="AlphaFoldDB" id="A0A8H6RKE2"/>